<feature type="transmembrane region" description="Helical" evidence="9">
    <location>
        <begin position="966"/>
        <end position="983"/>
    </location>
</feature>
<dbReference type="SUPFAM" id="SSF52540">
    <property type="entry name" value="P-loop containing nucleoside triphosphate hydrolases"/>
    <property type="match status" value="2"/>
</dbReference>
<evidence type="ECO:0000259" key="11">
    <source>
        <dbReference type="PROSITE" id="PS50929"/>
    </source>
</evidence>
<dbReference type="InterPro" id="IPR003439">
    <property type="entry name" value="ABC_transporter-like_ATP-bd"/>
</dbReference>
<dbReference type="EMBL" id="CAHR02000159">
    <property type="protein sequence ID" value="CCG83568.1"/>
    <property type="molecule type" value="Genomic_DNA"/>
</dbReference>
<dbReference type="eggNOG" id="KOG0054">
    <property type="taxonomic scope" value="Eukaryota"/>
</dbReference>
<feature type="domain" description="ABC transmembrane type-1" evidence="11">
    <location>
        <begin position="284"/>
        <end position="549"/>
    </location>
</feature>
<dbReference type="FunFam" id="3.40.50.300:FF:000838">
    <property type="entry name" value="ABC multidrug transporter (Eurofung)"/>
    <property type="match status" value="1"/>
</dbReference>
<keyword evidence="8 9" id="KW-0472">Membrane</keyword>
<feature type="transmembrane region" description="Helical" evidence="9">
    <location>
        <begin position="94"/>
        <end position="116"/>
    </location>
</feature>
<dbReference type="GO" id="GO:0140359">
    <property type="term" value="F:ABC-type transporter activity"/>
    <property type="evidence" value="ECO:0007669"/>
    <property type="project" value="InterPro"/>
</dbReference>
<dbReference type="InterPro" id="IPR003593">
    <property type="entry name" value="AAA+_ATPase"/>
</dbReference>
<evidence type="ECO:0000256" key="1">
    <source>
        <dbReference type="ARBA" id="ARBA00004651"/>
    </source>
</evidence>
<dbReference type="SUPFAM" id="SSF90123">
    <property type="entry name" value="ABC transporter transmembrane region"/>
    <property type="match status" value="2"/>
</dbReference>
<keyword evidence="3" id="KW-1003">Cell membrane</keyword>
<dbReference type="GO" id="GO:0016887">
    <property type="term" value="F:ATP hydrolysis activity"/>
    <property type="evidence" value="ECO:0007669"/>
    <property type="project" value="InterPro"/>
</dbReference>
<comment type="subcellular location">
    <subcellularLocation>
        <location evidence="1">Cell membrane</location>
        <topology evidence="1">Multi-pass membrane protein</topology>
    </subcellularLocation>
</comment>
<feature type="transmembrane region" description="Helical" evidence="9">
    <location>
        <begin position="30"/>
        <end position="48"/>
    </location>
</feature>
<dbReference type="Gene3D" id="3.40.50.300">
    <property type="entry name" value="P-loop containing nucleotide triphosphate hydrolases"/>
    <property type="match status" value="2"/>
</dbReference>
<feature type="transmembrane region" description="Helical" evidence="9">
    <location>
        <begin position="153"/>
        <end position="173"/>
    </location>
</feature>
<dbReference type="GO" id="GO:0005524">
    <property type="term" value="F:ATP binding"/>
    <property type="evidence" value="ECO:0007669"/>
    <property type="project" value="UniProtKB-KW"/>
</dbReference>
<feature type="transmembrane region" description="Helical" evidence="9">
    <location>
        <begin position="304"/>
        <end position="326"/>
    </location>
</feature>
<dbReference type="PANTHER" id="PTHR24223">
    <property type="entry name" value="ATP-BINDING CASSETTE SUB-FAMILY C"/>
    <property type="match status" value="1"/>
</dbReference>
<protein>
    <submittedName>
        <fullName evidence="12">ABC multidrug transporter</fullName>
    </submittedName>
</protein>
<dbReference type="PROSITE" id="PS00211">
    <property type="entry name" value="ABC_TRANSPORTER_1"/>
    <property type="match status" value="2"/>
</dbReference>
<feature type="transmembrane region" description="Helical" evidence="9">
    <location>
        <begin position="1003"/>
        <end position="1023"/>
    </location>
</feature>
<dbReference type="CDD" id="cd03244">
    <property type="entry name" value="ABCC_MRP_domain2"/>
    <property type="match status" value="1"/>
</dbReference>
<dbReference type="VEuPathDB" id="FungiDB:TAPDE_003799"/>
<keyword evidence="5" id="KW-0547">Nucleotide-binding</keyword>
<name>R4XDA0_TAPDE</name>
<evidence type="ECO:0000313" key="13">
    <source>
        <dbReference type="Proteomes" id="UP000013776"/>
    </source>
</evidence>
<evidence type="ECO:0000313" key="12">
    <source>
        <dbReference type="EMBL" id="CCG83568.1"/>
    </source>
</evidence>
<evidence type="ECO:0000256" key="6">
    <source>
        <dbReference type="ARBA" id="ARBA00022840"/>
    </source>
</evidence>
<evidence type="ECO:0000256" key="5">
    <source>
        <dbReference type="ARBA" id="ARBA00022741"/>
    </source>
</evidence>
<dbReference type="InterPro" id="IPR011527">
    <property type="entry name" value="ABC1_TM_dom"/>
</dbReference>
<proteinExistence type="predicted"/>
<comment type="caution">
    <text evidence="12">The sequence shown here is derived from an EMBL/GenBank/DDBJ whole genome shotgun (WGS) entry which is preliminary data.</text>
</comment>
<keyword evidence="2" id="KW-0813">Transport</keyword>
<evidence type="ECO:0000256" key="2">
    <source>
        <dbReference type="ARBA" id="ARBA00022448"/>
    </source>
</evidence>
<dbReference type="OrthoDB" id="6500128at2759"/>
<dbReference type="CDD" id="cd18579">
    <property type="entry name" value="ABC_6TM_ABCC_D1"/>
    <property type="match status" value="1"/>
</dbReference>
<feature type="transmembrane region" description="Helical" evidence="9">
    <location>
        <begin position="485"/>
        <end position="511"/>
    </location>
</feature>
<evidence type="ECO:0000259" key="10">
    <source>
        <dbReference type="PROSITE" id="PS50893"/>
    </source>
</evidence>
<dbReference type="Pfam" id="PF24357">
    <property type="entry name" value="TMD0_ABC"/>
    <property type="match status" value="1"/>
</dbReference>
<dbReference type="InterPro" id="IPR044726">
    <property type="entry name" value="ABCC_6TM_D2"/>
</dbReference>
<dbReference type="SMART" id="SM00382">
    <property type="entry name" value="AAA"/>
    <property type="match status" value="2"/>
</dbReference>
<feature type="transmembrane region" description="Helical" evidence="9">
    <location>
        <begin position="403"/>
        <end position="426"/>
    </location>
</feature>
<dbReference type="PANTHER" id="PTHR24223:SF269">
    <property type="entry name" value="ABC MULTIDRUG TRANSPORTER (EUROFUNG)-RELATED"/>
    <property type="match status" value="1"/>
</dbReference>
<dbReference type="InterPro" id="IPR050173">
    <property type="entry name" value="ABC_transporter_C-like"/>
</dbReference>
<dbReference type="InterPro" id="IPR017871">
    <property type="entry name" value="ABC_transporter-like_CS"/>
</dbReference>
<dbReference type="PROSITE" id="PS50929">
    <property type="entry name" value="ABC_TM1F"/>
    <property type="match status" value="2"/>
</dbReference>
<evidence type="ECO:0000256" key="7">
    <source>
        <dbReference type="ARBA" id="ARBA00022989"/>
    </source>
</evidence>
<reference evidence="12 13" key="1">
    <citation type="journal article" date="2013" name="MBio">
        <title>Genome sequencing of the plant pathogen Taphrina deformans, the causal agent of peach leaf curl.</title>
        <authorList>
            <person name="Cisse O.H."/>
            <person name="Almeida J.M.G.C.F."/>
            <person name="Fonseca A."/>
            <person name="Kumar A.A."/>
            <person name="Salojaervi J."/>
            <person name="Overmyer K."/>
            <person name="Hauser P.M."/>
            <person name="Pagni M."/>
        </authorList>
    </citation>
    <scope>NUCLEOTIDE SEQUENCE [LARGE SCALE GENOMIC DNA]</scope>
    <source>
        <strain evidence="13">PYCC 5710 / ATCC 11124 / CBS 356.35 / IMI 108563 / JCM 9778 / NBRC 8474</strain>
    </source>
</reference>
<dbReference type="GO" id="GO:0005886">
    <property type="term" value="C:plasma membrane"/>
    <property type="evidence" value="ECO:0007669"/>
    <property type="project" value="UniProtKB-SubCell"/>
</dbReference>
<dbReference type="InterPro" id="IPR056227">
    <property type="entry name" value="TMD0_ABC"/>
</dbReference>
<keyword evidence="13" id="KW-1185">Reference proteome</keyword>
<dbReference type="InterPro" id="IPR036640">
    <property type="entry name" value="ABC1_TM_sf"/>
</dbReference>
<evidence type="ECO:0000256" key="3">
    <source>
        <dbReference type="ARBA" id="ARBA00022475"/>
    </source>
</evidence>
<organism evidence="12 13">
    <name type="scientific">Taphrina deformans (strain PYCC 5710 / ATCC 11124 / CBS 356.35 / IMI 108563 / JCM 9778 / NBRC 8474)</name>
    <name type="common">Peach leaf curl fungus</name>
    <name type="synonym">Lalaria deformans</name>
    <dbReference type="NCBI Taxonomy" id="1097556"/>
    <lineage>
        <taxon>Eukaryota</taxon>
        <taxon>Fungi</taxon>
        <taxon>Dikarya</taxon>
        <taxon>Ascomycota</taxon>
        <taxon>Taphrinomycotina</taxon>
        <taxon>Taphrinomycetes</taxon>
        <taxon>Taphrinales</taxon>
        <taxon>Taphrinaceae</taxon>
        <taxon>Taphrina</taxon>
    </lineage>
</organism>
<dbReference type="FunFam" id="1.20.1560.10:FF:000055">
    <property type="entry name" value="ABC multidrug transporter (Eurofung)"/>
    <property type="match status" value="1"/>
</dbReference>
<feature type="transmembrane region" description="Helical" evidence="9">
    <location>
        <begin position="892"/>
        <end position="916"/>
    </location>
</feature>
<evidence type="ECO:0000256" key="4">
    <source>
        <dbReference type="ARBA" id="ARBA00022692"/>
    </source>
</evidence>
<feature type="transmembrane region" description="Helical" evidence="9">
    <location>
        <begin position="253"/>
        <end position="280"/>
    </location>
</feature>
<sequence>MNTTLFSKSSHDFGPTVPGQFDFTLLFQDTVLSIIPSIVLLLFVPARVTWLFTQSRKVRKSDLHESKLLFLVVYACMRFALVIMWSHHNEVGSVASLPAAALSFIDAVALCVLSHMEHIRSIRPSEIINVYLLFTLLFDIVQTRTLWLNAATFSSTLPAVLTSSVGVKLLLLVTEAKEKRGILLEHYLDTSPEVTSGIYSRSFFWWLNKLMQDGFQGNIKSHDLYPIDHTMSSDVLKKTSIQKFVGARRTKSLGLFTSTIVTVLPFLLNCIIPRLCLIGFKYTQPLLLTRTINFANDSTAPDRVGWGLTAAFGVVLLGLAISNGLFYHMVYRMVVATRGALVGQIYGKTVELSITALDQSAAVTLMSNDVETICLGASTLHELWAVPLECVICLYLLQRDLGLSFLASAGMAIAATSLVYLMGNYLKRAQVSWIRSIQTRVDVTANMLSQMKAIKMLGFSDRLQNLIHVLRLNELELSLTFRRLLWVRVVISNAFSILTPFFTFSVFMIIVSLTGQELQADSAYSSLTLIALLAGPINSMTKTLSSLSSSVACYTRIQAYLNSDSRIDHRIGGTAIATSLSTIPSAGDGPASIELTDLQSRIAVDTTSMIRVRDANFSWAETKGNVLKDLNFEITRHSLTFIVGPVSSGKSTLLKGLLGEVPATRGFVYTNVLHASFVDQTPWIQNMTVRDNIVGPAGYRREWYNKVVHACAFDVDIAKMARGDLTRVGSSGISLSGGQKQRLALARAVYSQQSLMLLDDVFSGLDATTEAKIFSRLLGKNGLLKRMKVTVVLVTHARHLFAHADYMIVLSAEGRILEQGTFPTLRLCQEGHRRQTDAEQIPEQIDSEVQAETISDLVSESSPPEPSIEMDHNNEWSTYGYYFKSFGWTANLIFGLSVLVSGSLLKLSQLIITYWTEAVSNHGNSVNAYYYGIFAAMSCVTMFVYVCSVWLFILKMVPKSAQVLHTYLLHAVIDAPLSFFTSTDTGTTINRFSQDLTVIDSELPFAFINLVFNLVETIIGAVLMCISAKVFSAVVPPVLLALWVLQKYYLRTSKQLRILDLEAKSPLYSNFIETLSGLTTLRAFGWTQEFEKTNSVLLDISQKPYYLLYCVQRWLALVLDLMVTGLALILMVLIVKLRTEIGGGFVGLALLNILTFNESLSEIVKGWTLLETSFGAVARLKDFNEATPSENLLHEVDSAPEGWPCHGAIEFENVFASYTASSDLVIRDLTLSIKAGQKIGVCGRSGSGKSSLVTCLFRMLEVAPGSRITIDDVDITKLPRQKVREVLNAIPQDPCFLRTTIRRNVDPESEHTDEAIAAALERVQLWNVVETLGGLDTDLDLESFSHGQRQLFCLARAMLKKSKIVILDEATSSVDHESDNLMQRIIRSQFWDCTIIAVAHRLDTILDFDKIVVLDAGKVVEFDEPAALLARPSQFRELYNNNH</sequence>
<feature type="domain" description="ABC transmembrane type-1" evidence="11">
    <location>
        <begin position="892"/>
        <end position="1172"/>
    </location>
</feature>
<feature type="transmembrane region" description="Helical" evidence="9">
    <location>
        <begin position="928"/>
        <end position="954"/>
    </location>
</feature>
<dbReference type="Proteomes" id="UP000013776">
    <property type="component" value="Unassembled WGS sequence"/>
</dbReference>
<dbReference type="Pfam" id="PF00664">
    <property type="entry name" value="ABC_membrane"/>
    <property type="match status" value="2"/>
</dbReference>
<feature type="transmembrane region" description="Helical" evidence="9">
    <location>
        <begin position="1114"/>
        <end position="1135"/>
    </location>
</feature>
<keyword evidence="6" id="KW-0067">ATP-binding</keyword>
<accession>R4XDA0</accession>
<feature type="domain" description="ABC transporter" evidence="10">
    <location>
        <begin position="610"/>
        <end position="838"/>
    </location>
</feature>
<dbReference type="PROSITE" id="PS50893">
    <property type="entry name" value="ABC_TRANSPORTER_2"/>
    <property type="match status" value="2"/>
</dbReference>
<dbReference type="InterPro" id="IPR044746">
    <property type="entry name" value="ABCC_6TM_D1"/>
</dbReference>
<dbReference type="FunFam" id="1.20.1560.10:FF:000066">
    <property type="entry name" value="ABC multidrug transporter (Eurofung)"/>
    <property type="match status" value="1"/>
</dbReference>
<feature type="transmembrane region" description="Helical" evidence="9">
    <location>
        <begin position="68"/>
        <end position="88"/>
    </location>
</feature>
<evidence type="ECO:0000256" key="8">
    <source>
        <dbReference type="ARBA" id="ARBA00023136"/>
    </source>
</evidence>
<dbReference type="CDD" id="cd18580">
    <property type="entry name" value="ABC_6TM_ABCC_D2"/>
    <property type="match status" value="1"/>
</dbReference>
<keyword evidence="4 9" id="KW-0812">Transmembrane</keyword>
<dbReference type="Gene3D" id="1.20.1560.10">
    <property type="entry name" value="ABC transporter type 1, transmembrane domain"/>
    <property type="match status" value="2"/>
</dbReference>
<feature type="domain" description="ABC transporter" evidence="10">
    <location>
        <begin position="1209"/>
        <end position="1441"/>
    </location>
</feature>
<dbReference type="STRING" id="1097556.R4XDA0"/>
<evidence type="ECO:0000256" key="9">
    <source>
        <dbReference type="SAM" id="Phobius"/>
    </source>
</evidence>
<feature type="transmembrane region" description="Helical" evidence="9">
    <location>
        <begin position="128"/>
        <end position="147"/>
    </location>
</feature>
<gene>
    <name evidence="12" type="ORF">TAPDE_003799</name>
</gene>
<dbReference type="InterPro" id="IPR027417">
    <property type="entry name" value="P-loop_NTPase"/>
</dbReference>
<dbReference type="Pfam" id="PF00005">
    <property type="entry name" value="ABC_tran"/>
    <property type="match status" value="2"/>
</dbReference>
<keyword evidence="7 9" id="KW-1133">Transmembrane helix</keyword>